<name>A0A446BCZ7_9PEZI</name>
<dbReference type="AlphaFoldDB" id="A0A446BCZ7"/>
<evidence type="ECO:0000313" key="2">
    <source>
        <dbReference type="EMBL" id="SPQ20410.1"/>
    </source>
</evidence>
<feature type="compositionally biased region" description="Basic and acidic residues" evidence="1">
    <location>
        <begin position="14"/>
        <end position="33"/>
    </location>
</feature>
<gene>
    <name evidence="2" type="ORF">TT172_LOCUS2829</name>
</gene>
<organism evidence="2 3">
    <name type="scientific">Thermothielavioides terrestris</name>
    <dbReference type="NCBI Taxonomy" id="2587410"/>
    <lineage>
        <taxon>Eukaryota</taxon>
        <taxon>Fungi</taxon>
        <taxon>Dikarya</taxon>
        <taxon>Ascomycota</taxon>
        <taxon>Pezizomycotina</taxon>
        <taxon>Sordariomycetes</taxon>
        <taxon>Sordariomycetidae</taxon>
        <taxon>Sordariales</taxon>
        <taxon>Chaetomiaceae</taxon>
        <taxon>Thermothielavioides</taxon>
    </lineage>
</organism>
<reference evidence="2 3" key="1">
    <citation type="submission" date="2018-04" db="EMBL/GenBank/DDBJ databases">
        <authorList>
            <person name="Huttner S."/>
            <person name="Dainat J."/>
        </authorList>
    </citation>
    <scope>NUCLEOTIDE SEQUENCE [LARGE SCALE GENOMIC DNA]</scope>
</reference>
<protein>
    <submittedName>
        <fullName evidence="2">Af53415b-48ae-4094-ae29-1dab44d88ee1</fullName>
    </submittedName>
</protein>
<dbReference type="EMBL" id="OUUZ01000004">
    <property type="protein sequence ID" value="SPQ20410.1"/>
    <property type="molecule type" value="Genomic_DNA"/>
</dbReference>
<sequence>MESAAGSEGNATKSEGEAKAQDQRAAAADEVHRTPKKRRKPVSTAVDLT</sequence>
<dbReference type="Proteomes" id="UP000289323">
    <property type="component" value="Unassembled WGS sequence"/>
</dbReference>
<feature type="region of interest" description="Disordered" evidence="1">
    <location>
        <begin position="1"/>
        <end position="49"/>
    </location>
</feature>
<accession>A0A446BCZ7</accession>
<proteinExistence type="predicted"/>
<evidence type="ECO:0000256" key="1">
    <source>
        <dbReference type="SAM" id="MobiDB-lite"/>
    </source>
</evidence>
<evidence type="ECO:0000313" key="3">
    <source>
        <dbReference type="Proteomes" id="UP000289323"/>
    </source>
</evidence>